<dbReference type="OrthoDB" id="9780884at2"/>
<keyword evidence="5" id="KW-1185">Reference proteome</keyword>
<dbReference type="GO" id="GO:0016020">
    <property type="term" value="C:membrane"/>
    <property type="evidence" value="ECO:0007669"/>
    <property type="project" value="GOC"/>
</dbReference>
<gene>
    <name evidence="4" type="ORF">AVJ23_01445</name>
</gene>
<organism evidence="4 5">
    <name type="scientific">Pseudoponticoccus marisrubri</name>
    <dbReference type="NCBI Taxonomy" id="1685382"/>
    <lineage>
        <taxon>Bacteria</taxon>
        <taxon>Pseudomonadati</taxon>
        <taxon>Pseudomonadota</taxon>
        <taxon>Alphaproteobacteria</taxon>
        <taxon>Rhodobacterales</taxon>
        <taxon>Roseobacteraceae</taxon>
        <taxon>Pseudoponticoccus</taxon>
    </lineage>
</organism>
<accession>A0A0W7WP93</accession>
<dbReference type="GO" id="GO:0008758">
    <property type="term" value="F:UDP-2,3-diacylglucosamine hydrolase activity"/>
    <property type="evidence" value="ECO:0007669"/>
    <property type="project" value="TreeGrafter"/>
</dbReference>
<name>A0A0W7WP93_9RHOB</name>
<feature type="domain" description="Calcineurin-like phosphoesterase" evidence="3">
    <location>
        <begin position="22"/>
        <end position="206"/>
    </location>
</feature>
<dbReference type="AlphaFoldDB" id="A0A0W7WP93"/>
<dbReference type="GO" id="GO:0046872">
    <property type="term" value="F:metal ion binding"/>
    <property type="evidence" value="ECO:0007669"/>
    <property type="project" value="UniProtKB-KW"/>
</dbReference>
<comment type="caution">
    <text evidence="4">The sequence shown here is derived from an EMBL/GenBank/DDBJ whole genome shotgun (WGS) entry which is preliminary data.</text>
</comment>
<dbReference type="PANTHER" id="PTHR31302:SF31">
    <property type="entry name" value="PHOSPHODIESTERASE YAEI"/>
    <property type="match status" value="1"/>
</dbReference>
<evidence type="ECO:0000259" key="3">
    <source>
        <dbReference type="Pfam" id="PF00149"/>
    </source>
</evidence>
<dbReference type="RefSeq" id="WP_058860367.1">
    <property type="nucleotide sequence ID" value="NZ_LPXO01000001.1"/>
</dbReference>
<evidence type="ECO:0000313" key="5">
    <source>
        <dbReference type="Proteomes" id="UP000054396"/>
    </source>
</evidence>
<dbReference type="PANTHER" id="PTHR31302">
    <property type="entry name" value="TRANSMEMBRANE PROTEIN WITH METALLOPHOSPHOESTERASE DOMAIN-RELATED"/>
    <property type="match status" value="1"/>
</dbReference>
<proteinExistence type="predicted"/>
<keyword evidence="1" id="KW-0479">Metal-binding</keyword>
<reference evidence="4 5" key="1">
    <citation type="submission" date="2015-12" db="EMBL/GenBank/DDBJ databases">
        <authorList>
            <person name="Shamseldin A."/>
            <person name="Moawad H."/>
            <person name="Abd El-Rahim W.M."/>
            <person name="Sadowsky M.J."/>
        </authorList>
    </citation>
    <scope>NUCLEOTIDE SEQUENCE [LARGE SCALE GENOMIC DNA]</scope>
    <source>
        <strain evidence="4 5">SJ5A-1</strain>
    </source>
</reference>
<dbReference type="InterPro" id="IPR029052">
    <property type="entry name" value="Metallo-depent_PP-like"/>
</dbReference>
<dbReference type="Gene3D" id="3.60.21.10">
    <property type="match status" value="1"/>
</dbReference>
<sequence>MGPAQVTSYRVAAPPGPAAPRLRVALFADPHACTPFMGLDRLAALVDRTNALGCDLILMLGDYVGHVWGARPLPPASVAGVLAGLTAPIGVFGIFGNHDWRDDPAARDARRPTAWHHAFAEAGLHMLSNAATVLETGQGPITLAGLESQQAFKTFFRRRAGGMDDLPALLPQMPAGRFTLLMAHEPDIFPELPDHVTLTVCGHTHGGQIRPFDRPLIVPSRFGTRYARGHYRDGARQMIVSGGLGMSGPPLRWRCPPELVVVEIA</sequence>
<dbReference type="InterPro" id="IPR004843">
    <property type="entry name" value="Calcineurin-like_PHP"/>
</dbReference>
<dbReference type="Proteomes" id="UP000054396">
    <property type="component" value="Unassembled WGS sequence"/>
</dbReference>
<dbReference type="CDD" id="cd07385">
    <property type="entry name" value="MPP_YkuE_C"/>
    <property type="match status" value="1"/>
</dbReference>
<dbReference type="STRING" id="1685382.AVJ23_01445"/>
<dbReference type="EMBL" id="LPXO01000001">
    <property type="protein sequence ID" value="KUF12421.1"/>
    <property type="molecule type" value="Genomic_DNA"/>
</dbReference>
<dbReference type="SUPFAM" id="SSF56300">
    <property type="entry name" value="Metallo-dependent phosphatases"/>
    <property type="match status" value="1"/>
</dbReference>
<dbReference type="Pfam" id="PF00149">
    <property type="entry name" value="Metallophos"/>
    <property type="match status" value="1"/>
</dbReference>
<dbReference type="GO" id="GO:0009245">
    <property type="term" value="P:lipid A biosynthetic process"/>
    <property type="evidence" value="ECO:0007669"/>
    <property type="project" value="TreeGrafter"/>
</dbReference>
<keyword evidence="2" id="KW-0378">Hydrolase</keyword>
<evidence type="ECO:0000256" key="2">
    <source>
        <dbReference type="ARBA" id="ARBA00022801"/>
    </source>
</evidence>
<evidence type="ECO:0000313" key="4">
    <source>
        <dbReference type="EMBL" id="KUF12421.1"/>
    </source>
</evidence>
<evidence type="ECO:0000256" key="1">
    <source>
        <dbReference type="ARBA" id="ARBA00022723"/>
    </source>
</evidence>
<protein>
    <recommendedName>
        <fullName evidence="3">Calcineurin-like phosphoesterase domain-containing protein</fullName>
    </recommendedName>
</protein>
<dbReference type="InterPro" id="IPR051158">
    <property type="entry name" value="Metallophosphoesterase_sf"/>
</dbReference>